<dbReference type="OrthoDB" id="9809781at2"/>
<protein>
    <recommendedName>
        <fullName evidence="1">Neutral/alkaline non-lysosomal ceramidase N-terminal domain-containing protein</fullName>
    </recommendedName>
</protein>
<keyword evidence="3" id="KW-1185">Reference proteome</keyword>
<proteinExistence type="predicted"/>
<dbReference type="AlphaFoldDB" id="A0A399CYK5"/>
<dbReference type="RefSeq" id="WP_119350677.1">
    <property type="nucleotide sequence ID" value="NZ_QWET01000010.1"/>
</dbReference>
<accession>A0A399CYK5</accession>
<dbReference type="InterPro" id="IPR031329">
    <property type="entry name" value="NEUT/ALK_ceramidase_N"/>
</dbReference>
<name>A0A399CYK5_9BACT</name>
<evidence type="ECO:0000313" key="2">
    <source>
        <dbReference type="EMBL" id="RIH64519.1"/>
    </source>
</evidence>
<dbReference type="Proteomes" id="UP000266441">
    <property type="component" value="Unassembled WGS sequence"/>
</dbReference>
<feature type="domain" description="Neutral/alkaline non-lysosomal ceramidase N-terminal" evidence="1">
    <location>
        <begin position="95"/>
        <end position="216"/>
    </location>
</feature>
<dbReference type="Pfam" id="PF04734">
    <property type="entry name" value="Ceramidase_alk"/>
    <property type="match status" value="1"/>
</dbReference>
<reference evidence="2 3" key="1">
    <citation type="journal article" date="2015" name="Int. J. Syst. Evol. Microbiol.">
        <title>Mariniphaga sediminis sp. nov., isolated from coastal sediment.</title>
        <authorList>
            <person name="Wang F.Q."/>
            <person name="Shen Q.Y."/>
            <person name="Chen G.J."/>
            <person name="Du Z.J."/>
        </authorList>
    </citation>
    <scope>NUCLEOTIDE SEQUENCE [LARGE SCALE GENOMIC DNA]</scope>
    <source>
        <strain evidence="2 3">SY21</strain>
    </source>
</reference>
<evidence type="ECO:0000259" key="1">
    <source>
        <dbReference type="Pfam" id="PF04734"/>
    </source>
</evidence>
<organism evidence="2 3">
    <name type="scientific">Mariniphaga sediminis</name>
    <dbReference type="NCBI Taxonomy" id="1628158"/>
    <lineage>
        <taxon>Bacteria</taxon>
        <taxon>Pseudomonadati</taxon>
        <taxon>Bacteroidota</taxon>
        <taxon>Bacteroidia</taxon>
        <taxon>Marinilabiliales</taxon>
        <taxon>Prolixibacteraceae</taxon>
        <taxon>Mariniphaga</taxon>
    </lineage>
</organism>
<dbReference type="EMBL" id="QWET01000010">
    <property type="protein sequence ID" value="RIH64519.1"/>
    <property type="molecule type" value="Genomic_DNA"/>
</dbReference>
<comment type="caution">
    <text evidence="2">The sequence shown here is derived from an EMBL/GenBank/DDBJ whole genome shotgun (WGS) entry which is preliminary data.</text>
</comment>
<gene>
    <name evidence="2" type="ORF">D1164_14265</name>
</gene>
<sequence length="518" mass="57055">MKKFFKTAGVIFLLVLVSLSVWCFANMKDRHPDYHVDMKIRNQSSSELKAGFAAVPVTPEVPDRWEDKNGDFKYNPKDGDTFTDGNGNGKFDPVWIAGFSNNKPATGVHDDTWARTMVIDDGKTRLAIVILDVIGFMHDDVVDVRKMLPENLGLTYTIIASTHTHEGPDLMGLWGKHPLKSGVDKTYMQFVKEQTVKSVETAVKNLCPARLEISQDLSGAVPQVKDTRQPEVFDSGLRFIRAVDKITGETLGSLLSWGNHPETLWSGNLLVSSDFPHFFREGVEKGVLNKDSLVQPGIGGVAVFMNGAIGGLMCTHRTHPITDPFSGDVLVEPSFEKAEAQGNILSMLALDAMQRPSEVIETAGISLVVRTLKLPIKNTLFKLATALGVLDRGTAGWMKMKTELAVFSIGPVSFVTIPGEIYPEIINGGVEAPQGRDFEIGLTEVPPVRELMPGKYKFVIGLANDEIGYIIPKSQWDVKAPFTYERDDSPYGEENSLGPETAPVLHRNLKEMLQELGE</sequence>
<evidence type="ECO:0000313" key="3">
    <source>
        <dbReference type="Proteomes" id="UP000266441"/>
    </source>
</evidence>